<dbReference type="EMBL" id="SACJ01000016">
    <property type="protein sequence ID" value="RVT71372.1"/>
    <property type="molecule type" value="Genomic_DNA"/>
</dbReference>
<accession>A0A3S2X8F3</accession>
<dbReference type="Proteomes" id="UP000285211">
    <property type="component" value="Unassembled WGS sequence"/>
</dbReference>
<dbReference type="OrthoDB" id="8657476at2"/>
<name>A0A3S2X8F3_9FLAO</name>
<reference evidence="1 2" key="1">
    <citation type="submission" date="2019-01" db="EMBL/GenBank/DDBJ databases">
        <authorList>
            <person name="Chen W.-M."/>
        </authorList>
    </citation>
    <scope>NUCLEOTIDE SEQUENCE [LARGE SCALE GENOMIC DNA]</scope>
    <source>
        <strain evidence="1 2">BBQ-12</strain>
    </source>
</reference>
<gene>
    <name evidence="1" type="ORF">EOD40_17170</name>
</gene>
<proteinExistence type="predicted"/>
<protein>
    <submittedName>
        <fullName evidence="1">Uncharacterized protein</fullName>
    </submittedName>
</protein>
<comment type="caution">
    <text evidence="1">The sequence shown here is derived from an EMBL/GenBank/DDBJ whole genome shotgun (WGS) entry which is preliminary data.</text>
</comment>
<keyword evidence="2" id="KW-1185">Reference proteome</keyword>
<dbReference type="AlphaFoldDB" id="A0A3S2X8F3"/>
<dbReference type="Pfam" id="PF15595">
    <property type="entry name" value="Imm51"/>
    <property type="match status" value="1"/>
</dbReference>
<organism evidence="1 2">
    <name type="scientific">Flavobacterium sufflavum</name>
    <dbReference type="NCBI Taxonomy" id="1921138"/>
    <lineage>
        <taxon>Bacteria</taxon>
        <taxon>Pseudomonadati</taxon>
        <taxon>Bacteroidota</taxon>
        <taxon>Flavobacteriia</taxon>
        <taxon>Flavobacteriales</taxon>
        <taxon>Flavobacteriaceae</taxon>
        <taxon>Flavobacterium</taxon>
    </lineage>
</organism>
<dbReference type="InterPro" id="IPR028956">
    <property type="entry name" value="Imm51"/>
</dbReference>
<dbReference type="RefSeq" id="WP_128197650.1">
    <property type="nucleotide sequence ID" value="NZ_SACJ01000016.1"/>
</dbReference>
<sequence length="136" mass="15794">MADYVTKIITESANSISICFFIEQNNVIEIGKKIKKTVSNTFGKFIIRLFPNVAEMNGYNWKGFINYYLQKNHPEVLQNMETDPEAGMYVAYYEISATNEKKADKLIEIIIELIENESKLLMEIKNDGKLIKWNQD</sequence>
<evidence type="ECO:0000313" key="1">
    <source>
        <dbReference type="EMBL" id="RVT71372.1"/>
    </source>
</evidence>
<evidence type="ECO:0000313" key="2">
    <source>
        <dbReference type="Proteomes" id="UP000285211"/>
    </source>
</evidence>